<dbReference type="Proteomes" id="UP000193427">
    <property type="component" value="Chromosome"/>
</dbReference>
<proteinExistence type="inferred from homology"/>
<comment type="similarity">
    <text evidence="2 6">Belongs to the flagella basal body rod proteins family.</text>
</comment>
<comment type="function">
    <text evidence="5 6">Structural component of flagellum, the bacterial motility apparatus. Part of the rod structure of flagellar basal body.</text>
</comment>
<evidence type="ECO:0000313" key="8">
    <source>
        <dbReference type="Proteomes" id="UP000193427"/>
    </source>
</evidence>
<sequence>MSSTPPIHAVDQVAAALSVASLRNQVIAANIANRDVAGYQRMAVAFEQALDAAGATPPGARAVVVPEPGTAGASLEQDMVALSGNALNYQALARALSRYFSIAQTIANGGRN</sequence>
<dbReference type="InterPro" id="IPR019776">
    <property type="entry name" value="Flagellar_basal_body_rod_CS"/>
</dbReference>
<comment type="subcellular location">
    <subcellularLocation>
        <location evidence="1 6">Bacterial flagellum basal body</location>
    </subcellularLocation>
</comment>
<evidence type="ECO:0000313" key="7">
    <source>
        <dbReference type="EMBL" id="ARN19329.1"/>
    </source>
</evidence>
<keyword evidence="8" id="KW-1185">Reference proteome</keyword>
<dbReference type="STRING" id="946333.A4W93_05070"/>
<accession>A0A1W6L4R6</accession>
<name>A0A1W6L4R6_9BURK</name>
<evidence type="ECO:0000256" key="3">
    <source>
        <dbReference type="ARBA" id="ARBA00014376"/>
    </source>
</evidence>
<gene>
    <name evidence="7" type="ORF">A4W93_05070</name>
</gene>
<dbReference type="OrthoDB" id="9133466at2"/>
<evidence type="ECO:0000256" key="2">
    <source>
        <dbReference type="ARBA" id="ARBA00009677"/>
    </source>
</evidence>
<evidence type="ECO:0000256" key="1">
    <source>
        <dbReference type="ARBA" id="ARBA00004117"/>
    </source>
</evidence>
<dbReference type="KEGG" id="rgu:A4W93_05070"/>
<dbReference type="GO" id="GO:0071973">
    <property type="term" value="P:bacterial-type flagellum-dependent cell motility"/>
    <property type="evidence" value="ECO:0007669"/>
    <property type="project" value="InterPro"/>
</dbReference>
<dbReference type="RefSeq" id="WP_085749587.1">
    <property type="nucleotide sequence ID" value="NZ_BSPR01000002.1"/>
</dbReference>
<reference evidence="7 8" key="1">
    <citation type="submission" date="2016-04" db="EMBL/GenBank/DDBJ databases">
        <title>Complete genome sequence of natural rubber-degrading, novel Gram-negative bacterium, Rhizobacter gummiphilus strain NS21.</title>
        <authorList>
            <person name="Tabata M."/>
            <person name="Kasai D."/>
            <person name="Fukuda M."/>
        </authorList>
    </citation>
    <scope>NUCLEOTIDE SEQUENCE [LARGE SCALE GENOMIC DNA]</scope>
    <source>
        <strain evidence="7 8">NS21</strain>
    </source>
</reference>
<dbReference type="EMBL" id="CP015118">
    <property type="protein sequence ID" value="ARN19329.1"/>
    <property type="molecule type" value="Genomic_DNA"/>
</dbReference>
<evidence type="ECO:0000256" key="4">
    <source>
        <dbReference type="ARBA" id="ARBA00023143"/>
    </source>
</evidence>
<comment type="subunit">
    <text evidence="6">The basal body constitutes a major portion of the flagellar organelle and consists of a number of rings mounted on a central rod.</text>
</comment>
<evidence type="ECO:0000256" key="5">
    <source>
        <dbReference type="ARBA" id="ARBA00024934"/>
    </source>
</evidence>
<protein>
    <recommendedName>
        <fullName evidence="3 6">Flagellar basal body rod protein FlgB</fullName>
    </recommendedName>
</protein>
<evidence type="ECO:0000256" key="6">
    <source>
        <dbReference type="PIRNR" id="PIRNR002889"/>
    </source>
</evidence>
<keyword evidence="4 6" id="KW-0975">Bacterial flagellum</keyword>
<dbReference type="InterPro" id="IPR006300">
    <property type="entry name" value="FlgB"/>
</dbReference>
<dbReference type="PROSITE" id="PS00588">
    <property type="entry name" value="FLAGELLA_BB_ROD"/>
    <property type="match status" value="1"/>
</dbReference>
<dbReference type="PIRSF" id="PIRSF002889">
    <property type="entry name" value="Rod_FlgB"/>
    <property type="match status" value="1"/>
</dbReference>
<dbReference type="GO" id="GO:0030694">
    <property type="term" value="C:bacterial-type flagellum basal body, rod"/>
    <property type="evidence" value="ECO:0007669"/>
    <property type="project" value="InterPro"/>
</dbReference>
<organism evidence="7 8">
    <name type="scientific">Piscinibacter gummiphilus</name>
    <dbReference type="NCBI Taxonomy" id="946333"/>
    <lineage>
        <taxon>Bacteria</taxon>
        <taxon>Pseudomonadati</taxon>
        <taxon>Pseudomonadota</taxon>
        <taxon>Betaproteobacteria</taxon>
        <taxon>Burkholderiales</taxon>
        <taxon>Sphaerotilaceae</taxon>
        <taxon>Piscinibacter</taxon>
    </lineage>
</organism>
<dbReference type="AlphaFoldDB" id="A0A1W6L4R6"/>